<dbReference type="InterPro" id="IPR029063">
    <property type="entry name" value="SAM-dependent_MTases_sf"/>
</dbReference>
<reference evidence="3" key="1">
    <citation type="submission" date="2016-06" db="UniProtKB">
        <authorList>
            <consortium name="WormBaseParasite"/>
        </authorList>
    </citation>
    <scope>IDENTIFICATION</scope>
</reference>
<proteinExistence type="predicted"/>
<dbReference type="Gene3D" id="3.40.50.150">
    <property type="entry name" value="Vaccinia Virus protein VP39"/>
    <property type="match status" value="1"/>
</dbReference>
<gene>
    <name evidence="1" type="ORF">SBAD_LOCUS11253</name>
</gene>
<evidence type="ECO:0000313" key="3">
    <source>
        <dbReference type="WBParaSite" id="SBAD_0001163801-mRNA-1"/>
    </source>
</evidence>
<accession>A0A183J5V6</accession>
<dbReference type="WBParaSite" id="SBAD_0001163801-mRNA-1">
    <property type="protein sequence ID" value="SBAD_0001163801-mRNA-1"/>
    <property type="gene ID" value="SBAD_0001163801"/>
</dbReference>
<dbReference type="OrthoDB" id="5914217at2759"/>
<protein>
    <submittedName>
        <fullName evidence="3">Methyltransferase</fullName>
    </submittedName>
</protein>
<dbReference type="AlphaFoldDB" id="A0A183J5V6"/>
<organism evidence="3">
    <name type="scientific">Soboliphyme baturini</name>
    <dbReference type="NCBI Taxonomy" id="241478"/>
    <lineage>
        <taxon>Eukaryota</taxon>
        <taxon>Metazoa</taxon>
        <taxon>Ecdysozoa</taxon>
        <taxon>Nematoda</taxon>
        <taxon>Enoplea</taxon>
        <taxon>Dorylaimia</taxon>
        <taxon>Dioctophymatida</taxon>
        <taxon>Dioctophymatoidea</taxon>
        <taxon>Soboliphymatidae</taxon>
        <taxon>Soboliphyme</taxon>
    </lineage>
</organism>
<evidence type="ECO:0000313" key="2">
    <source>
        <dbReference type="Proteomes" id="UP000270296"/>
    </source>
</evidence>
<evidence type="ECO:0000313" key="1">
    <source>
        <dbReference type="EMBL" id="VDP38440.1"/>
    </source>
</evidence>
<dbReference type="Proteomes" id="UP000270296">
    <property type="component" value="Unassembled WGS sequence"/>
</dbReference>
<dbReference type="EMBL" id="UZAM01015336">
    <property type="protein sequence ID" value="VDP38440.1"/>
    <property type="molecule type" value="Genomic_DNA"/>
</dbReference>
<reference evidence="1 2" key="2">
    <citation type="submission" date="2018-11" db="EMBL/GenBank/DDBJ databases">
        <authorList>
            <consortium name="Pathogen Informatics"/>
        </authorList>
    </citation>
    <scope>NUCLEOTIDE SEQUENCE [LARGE SCALE GENOMIC DNA]</scope>
</reference>
<keyword evidence="2" id="KW-1185">Reference proteome</keyword>
<sequence>MKEVSSFEDKQSFIPESQIMAQRLPSFRAFNRLLKLDAVDDYSKAYDVYETEDKSEQKDLVQFYLTTLCNIIERLTKPTLAYRESRFLNVGGGLAFLCALIEGKTISDVYVTDWTKDNIYEQRRWLEDEQGKDLSAIDMLNAFDNSNTKAALRDSNAKVRMHHY</sequence>
<name>A0A183J5V6_9BILA</name>